<dbReference type="GO" id="GO:0004301">
    <property type="term" value="F:epoxide hydrolase activity"/>
    <property type="evidence" value="ECO:0007669"/>
    <property type="project" value="TreeGrafter"/>
</dbReference>
<organism evidence="5 6">
    <name type="scientific">Aspergillus wentii DTO 134E9</name>
    <dbReference type="NCBI Taxonomy" id="1073089"/>
    <lineage>
        <taxon>Eukaryota</taxon>
        <taxon>Fungi</taxon>
        <taxon>Dikarya</taxon>
        <taxon>Ascomycota</taxon>
        <taxon>Pezizomycotina</taxon>
        <taxon>Eurotiomycetes</taxon>
        <taxon>Eurotiomycetidae</taxon>
        <taxon>Eurotiales</taxon>
        <taxon>Aspergillaceae</taxon>
        <taxon>Aspergillus</taxon>
        <taxon>Aspergillus subgen. Cremei</taxon>
    </lineage>
</organism>
<sequence length="394" mass="44836">MSKSFDKIPSSARVSPSPLEISFPEDQIADLKTLVKLSKTAPPTYEGAQPDRRLGITTAWLTSMKEKWATDFDWRKCEARLNSFPQFTTTVENIKVHFTGLFSEKENAVPILLLHGWPGSILEFLPLLQLFKDEFTPETLPYHFIVPSLPGYFLSSGPPVDKDFTTQDIARVVDQLMKDLGFERGYVTQGGDIGSRVSRILGVDHDSCKAVHLNFNLMQRPDGFSDDVLTASEKSGLARGSAFMSHGRAYAFEHGTRPSTIGHILSTNPVALLSWCGEKFLDWVDEPLPDETILEFVSLYWLTETFPRSIYTYREYYQGQRYDMTSRWYINKPFGFSYFPMELLPVPKSWVDTTGNLVFWKQHEKGGHFAALERPGQMKADISEFVNQVWPTTN</sequence>
<dbReference type="Pfam" id="PF06441">
    <property type="entry name" value="EHN"/>
    <property type="match status" value="1"/>
</dbReference>
<dbReference type="OrthoDB" id="7130006at2759"/>
<dbReference type="PRINTS" id="PR00412">
    <property type="entry name" value="EPOXHYDRLASE"/>
</dbReference>
<dbReference type="AlphaFoldDB" id="A0A1L9RG50"/>
<gene>
    <name evidence="5" type="ORF">ASPWEDRAFT_549433</name>
</gene>
<dbReference type="SUPFAM" id="SSF53474">
    <property type="entry name" value="alpha/beta-Hydrolases"/>
    <property type="match status" value="1"/>
</dbReference>
<evidence type="ECO:0000256" key="1">
    <source>
        <dbReference type="ARBA" id="ARBA00010088"/>
    </source>
</evidence>
<evidence type="ECO:0000256" key="3">
    <source>
        <dbReference type="PIRSR" id="PIRSR001112-1"/>
    </source>
</evidence>
<comment type="similarity">
    <text evidence="1">Belongs to the peptidase S33 family.</text>
</comment>
<dbReference type="EMBL" id="KV878213">
    <property type="protein sequence ID" value="OJJ33919.1"/>
    <property type="molecule type" value="Genomic_DNA"/>
</dbReference>
<dbReference type="InterPro" id="IPR000639">
    <property type="entry name" value="Epox_hydrolase-like"/>
</dbReference>
<evidence type="ECO:0000256" key="2">
    <source>
        <dbReference type="ARBA" id="ARBA00022801"/>
    </source>
</evidence>
<accession>A0A1L9RG50</accession>
<dbReference type="InterPro" id="IPR016292">
    <property type="entry name" value="Epoxide_hydrolase"/>
</dbReference>
<evidence type="ECO:0000259" key="4">
    <source>
        <dbReference type="Pfam" id="PF06441"/>
    </source>
</evidence>
<feature type="active site" description="Proton donor" evidence="3">
    <location>
        <position position="313"/>
    </location>
</feature>
<keyword evidence="6" id="KW-1185">Reference proteome</keyword>
<dbReference type="Proteomes" id="UP000184383">
    <property type="component" value="Unassembled WGS sequence"/>
</dbReference>
<dbReference type="PIRSF" id="PIRSF001112">
    <property type="entry name" value="Epoxide_hydrolase"/>
    <property type="match status" value="1"/>
</dbReference>
<dbReference type="InterPro" id="IPR029058">
    <property type="entry name" value="AB_hydrolase_fold"/>
</dbReference>
<name>A0A1L9RG50_ASPWE</name>
<dbReference type="RefSeq" id="XP_040687595.1">
    <property type="nucleotide sequence ID" value="XM_040838126.1"/>
</dbReference>
<feature type="active site" description="Nucleophile" evidence="3">
    <location>
        <position position="192"/>
    </location>
</feature>
<dbReference type="GO" id="GO:0097176">
    <property type="term" value="P:epoxide metabolic process"/>
    <property type="evidence" value="ECO:0007669"/>
    <property type="project" value="TreeGrafter"/>
</dbReference>
<evidence type="ECO:0000313" key="6">
    <source>
        <dbReference type="Proteomes" id="UP000184383"/>
    </source>
</evidence>
<evidence type="ECO:0000313" key="5">
    <source>
        <dbReference type="EMBL" id="OJJ33919.1"/>
    </source>
</evidence>
<dbReference type="InterPro" id="IPR010497">
    <property type="entry name" value="Epoxide_hydro_N"/>
</dbReference>
<keyword evidence="2" id="KW-0378">Hydrolase</keyword>
<dbReference type="GeneID" id="63753974"/>
<feature type="domain" description="Epoxide hydrolase N-terminal" evidence="4">
    <location>
        <begin position="17"/>
        <end position="124"/>
    </location>
</feature>
<proteinExistence type="inferred from homology"/>
<dbReference type="Gene3D" id="3.40.50.1820">
    <property type="entry name" value="alpha/beta hydrolase"/>
    <property type="match status" value="1"/>
</dbReference>
<protein>
    <recommendedName>
        <fullName evidence="4">Epoxide hydrolase N-terminal domain-containing protein</fullName>
    </recommendedName>
</protein>
<reference evidence="6" key="1">
    <citation type="journal article" date="2017" name="Genome Biol.">
        <title>Comparative genomics reveals high biological diversity and specific adaptations in the industrially and medically important fungal genus Aspergillus.</title>
        <authorList>
            <person name="de Vries R.P."/>
            <person name="Riley R."/>
            <person name="Wiebenga A."/>
            <person name="Aguilar-Osorio G."/>
            <person name="Amillis S."/>
            <person name="Uchima C.A."/>
            <person name="Anderluh G."/>
            <person name="Asadollahi M."/>
            <person name="Askin M."/>
            <person name="Barry K."/>
            <person name="Battaglia E."/>
            <person name="Bayram O."/>
            <person name="Benocci T."/>
            <person name="Braus-Stromeyer S.A."/>
            <person name="Caldana C."/>
            <person name="Canovas D."/>
            <person name="Cerqueira G.C."/>
            <person name="Chen F."/>
            <person name="Chen W."/>
            <person name="Choi C."/>
            <person name="Clum A."/>
            <person name="Dos Santos R.A."/>
            <person name="Damasio A.R."/>
            <person name="Diallinas G."/>
            <person name="Emri T."/>
            <person name="Fekete E."/>
            <person name="Flipphi M."/>
            <person name="Freyberg S."/>
            <person name="Gallo A."/>
            <person name="Gournas C."/>
            <person name="Habgood R."/>
            <person name="Hainaut M."/>
            <person name="Harispe M.L."/>
            <person name="Henrissat B."/>
            <person name="Hilden K.S."/>
            <person name="Hope R."/>
            <person name="Hossain A."/>
            <person name="Karabika E."/>
            <person name="Karaffa L."/>
            <person name="Karanyi Z."/>
            <person name="Krasevec N."/>
            <person name="Kuo A."/>
            <person name="Kusch H."/>
            <person name="LaButti K."/>
            <person name="Lagendijk E.L."/>
            <person name="Lapidus A."/>
            <person name="Levasseur A."/>
            <person name="Lindquist E."/>
            <person name="Lipzen A."/>
            <person name="Logrieco A.F."/>
            <person name="MacCabe A."/>
            <person name="Maekelae M.R."/>
            <person name="Malavazi I."/>
            <person name="Melin P."/>
            <person name="Meyer V."/>
            <person name="Mielnichuk N."/>
            <person name="Miskei M."/>
            <person name="Molnar A.P."/>
            <person name="Mule G."/>
            <person name="Ngan C.Y."/>
            <person name="Orejas M."/>
            <person name="Orosz E."/>
            <person name="Ouedraogo J.P."/>
            <person name="Overkamp K.M."/>
            <person name="Park H.-S."/>
            <person name="Perrone G."/>
            <person name="Piumi F."/>
            <person name="Punt P.J."/>
            <person name="Ram A.F."/>
            <person name="Ramon A."/>
            <person name="Rauscher S."/>
            <person name="Record E."/>
            <person name="Riano-Pachon D.M."/>
            <person name="Robert V."/>
            <person name="Roehrig J."/>
            <person name="Ruller R."/>
            <person name="Salamov A."/>
            <person name="Salih N.S."/>
            <person name="Samson R.A."/>
            <person name="Sandor E."/>
            <person name="Sanguinetti M."/>
            <person name="Schuetze T."/>
            <person name="Sepcic K."/>
            <person name="Shelest E."/>
            <person name="Sherlock G."/>
            <person name="Sophianopoulou V."/>
            <person name="Squina F.M."/>
            <person name="Sun H."/>
            <person name="Susca A."/>
            <person name="Todd R.B."/>
            <person name="Tsang A."/>
            <person name="Unkles S.E."/>
            <person name="van de Wiele N."/>
            <person name="van Rossen-Uffink D."/>
            <person name="Oliveira J.V."/>
            <person name="Vesth T.C."/>
            <person name="Visser J."/>
            <person name="Yu J.-H."/>
            <person name="Zhou M."/>
            <person name="Andersen M.R."/>
            <person name="Archer D.B."/>
            <person name="Baker S.E."/>
            <person name="Benoit I."/>
            <person name="Brakhage A.A."/>
            <person name="Braus G.H."/>
            <person name="Fischer R."/>
            <person name="Frisvad J.C."/>
            <person name="Goldman G.H."/>
            <person name="Houbraken J."/>
            <person name="Oakley B."/>
            <person name="Pocsi I."/>
            <person name="Scazzocchio C."/>
            <person name="Seiboth B."/>
            <person name="vanKuyk P.A."/>
            <person name="Wortman J."/>
            <person name="Dyer P.S."/>
            <person name="Grigoriev I.V."/>
        </authorList>
    </citation>
    <scope>NUCLEOTIDE SEQUENCE [LARGE SCALE GENOMIC DNA]</scope>
    <source>
        <strain evidence="6">DTO 134E9</strain>
    </source>
</reference>
<dbReference type="VEuPathDB" id="FungiDB:ASPWEDRAFT_549433"/>
<feature type="active site" description="Proton acceptor" evidence="3">
    <location>
        <position position="368"/>
    </location>
</feature>
<dbReference type="STRING" id="1073089.A0A1L9RG50"/>
<dbReference type="PANTHER" id="PTHR21661:SF39">
    <property type="entry name" value="HYDROLASE, PUTATIVE (AFU_ORTHOLOGUE AFUA_3G08960)-RELATED"/>
    <property type="match status" value="1"/>
</dbReference>
<dbReference type="PANTHER" id="PTHR21661">
    <property type="entry name" value="EPOXIDE HYDROLASE 1-RELATED"/>
    <property type="match status" value="1"/>
</dbReference>